<feature type="transmembrane region" description="Helical" evidence="1">
    <location>
        <begin position="90"/>
        <end position="110"/>
    </location>
</feature>
<gene>
    <name evidence="2" type="ORF">SDC9_101508</name>
</gene>
<organism evidence="2">
    <name type="scientific">bioreactor metagenome</name>
    <dbReference type="NCBI Taxonomy" id="1076179"/>
    <lineage>
        <taxon>unclassified sequences</taxon>
        <taxon>metagenomes</taxon>
        <taxon>ecological metagenomes</taxon>
    </lineage>
</organism>
<dbReference type="InterPro" id="IPR010645">
    <property type="entry name" value="MFS_4"/>
</dbReference>
<feature type="transmembrane region" description="Helical" evidence="1">
    <location>
        <begin position="7"/>
        <end position="28"/>
    </location>
</feature>
<proteinExistence type="predicted"/>
<keyword evidence="1" id="KW-0472">Membrane</keyword>
<feature type="transmembrane region" description="Helical" evidence="1">
    <location>
        <begin position="65"/>
        <end position="84"/>
    </location>
</feature>
<keyword evidence="1" id="KW-1133">Transmembrane helix</keyword>
<feature type="transmembrane region" description="Helical" evidence="1">
    <location>
        <begin position="158"/>
        <end position="175"/>
    </location>
</feature>
<name>A0A645APN5_9ZZZZ</name>
<dbReference type="AlphaFoldDB" id="A0A645APN5"/>
<keyword evidence="1" id="KW-0812">Transmembrane</keyword>
<dbReference type="Pfam" id="PF06779">
    <property type="entry name" value="MFS_4"/>
    <property type="match status" value="1"/>
</dbReference>
<sequence>MLHAVAYGLSGLGYIVSATFLPVIARQVLPGQSIWADLFWPIAGVGAVVGTVLGTRVPARWDGRWVLIAAYLVQAAGIALGLLLPTTVGFALGSVLLGLPFTVITFFGLQEARRLWPSSADSFAALVSVLYGVGQIAGPPMVAWLLHHSPEGQGFERGLALAALSLVVGAVMYAISAMRWPRQGG</sequence>
<dbReference type="PANTHER" id="PTHR23537:SF1">
    <property type="entry name" value="SUGAR TRANSPORTER"/>
    <property type="match status" value="1"/>
</dbReference>
<dbReference type="PANTHER" id="PTHR23537">
    <property type="match status" value="1"/>
</dbReference>
<evidence type="ECO:0000313" key="2">
    <source>
        <dbReference type="EMBL" id="MPM54728.1"/>
    </source>
</evidence>
<protein>
    <submittedName>
        <fullName evidence="2">Uncharacterized protein</fullName>
    </submittedName>
</protein>
<feature type="transmembrane region" description="Helical" evidence="1">
    <location>
        <begin position="34"/>
        <end position="53"/>
    </location>
</feature>
<comment type="caution">
    <text evidence="2">The sequence shown here is derived from an EMBL/GenBank/DDBJ whole genome shotgun (WGS) entry which is preliminary data.</text>
</comment>
<evidence type="ECO:0000256" key="1">
    <source>
        <dbReference type="SAM" id="Phobius"/>
    </source>
</evidence>
<dbReference type="SUPFAM" id="SSF103473">
    <property type="entry name" value="MFS general substrate transporter"/>
    <property type="match status" value="1"/>
</dbReference>
<accession>A0A645APN5</accession>
<dbReference type="GO" id="GO:0005886">
    <property type="term" value="C:plasma membrane"/>
    <property type="evidence" value="ECO:0007669"/>
    <property type="project" value="TreeGrafter"/>
</dbReference>
<dbReference type="EMBL" id="VSSQ01014934">
    <property type="protein sequence ID" value="MPM54728.1"/>
    <property type="molecule type" value="Genomic_DNA"/>
</dbReference>
<dbReference type="InterPro" id="IPR036259">
    <property type="entry name" value="MFS_trans_sf"/>
</dbReference>
<dbReference type="Gene3D" id="1.20.1250.20">
    <property type="entry name" value="MFS general substrate transporter like domains"/>
    <property type="match status" value="1"/>
</dbReference>
<feature type="transmembrane region" description="Helical" evidence="1">
    <location>
        <begin position="122"/>
        <end position="146"/>
    </location>
</feature>
<reference evidence="2" key="1">
    <citation type="submission" date="2019-08" db="EMBL/GenBank/DDBJ databases">
        <authorList>
            <person name="Kucharzyk K."/>
            <person name="Murdoch R.W."/>
            <person name="Higgins S."/>
            <person name="Loffler F."/>
        </authorList>
    </citation>
    <scope>NUCLEOTIDE SEQUENCE</scope>
</reference>